<organism evidence="1 2">
    <name type="scientific">Gordonia spumicola</name>
    <dbReference type="NCBI Taxonomy" id="589161"/>
    <lineage>
        <taxon>Bacteria</taxon>
        <taxon>Bacillati</taxon>
        <taxon>Actinomycetota</taxon>
        <taxon>Actinomycetes</taxon>
        <taxon>Mycobacteriales</taxon>
        <taxon>Gordoniaceae</taxon>
        <taxon>Gordonia</taxon>
    </lineage>
</organism>
<dbReference type="AlphaFoldDB" id="A0A7I9VBJ7"/>
<proteinExistence type="predicted"/>
<name>A0A7I9VBJ7_9ACTN</name>
<dbReference type="EMBL" id="BJOV01000005">
    <property type="protein sequence ID" value="GEE02400.1"/>
    <property type="molecule type" value="Genomic_DNA"/>
</dbReference>
<gene>
    <name evidence="1" type="ORF">nbrc107696_28460</name>
</gene>
<sequence length="148" mass="15869">MSTPHASPATTTATRSGSRVVVTRTDDVIAGAEPIVSVMVDSGDIMAFTPTTALDLSAMLARAATDTIAVQIKVANSYPGESFEHVYDVTAPAPRDHEDVYDWMYDHLWEHTGEGPEYAAVPAAYEVEILSAPIDFAHLIGLKVDSYG</sequence>
<reference evidence="2" key="1">
    <citation type="submission" date="2019-06" db="EMBL/GenBank/DDBJ databases">
        <title>Gordonia isolated from sludge of a wastewater treatment plant.</title>
        <authorList>
            <person name="Tamura T."/>
            <person name="Aoyama K."/>
            <person name="Kang Y."/>
            <person name="Saito S."/>
            <person name="Akiyama N."/>
            <person name="Yazawa K."/>
            <person name="Gonoi T."/>
            <person name="Mikami Y."/>
        </authorList>
    </citation>
    <scope>NUCLEOTIDE SEQUENCE [LARGE SCALE GENOMIC DNA]</scope>
    <source>
        <strain evidence="2">NBRC 107696</strain>
    </source>
</reference>
<evidence type="ECO:0000313" key="2">
    <source>
        <dbReference type="Proteomes" id="UP000444960"/>
    </source>
</evidence>
<comment type="caution">
    <text evidence="1">The sequence shown here is derived from an EMBL/GenBank/DDBJ whole genome shotgun (WGS) entry which is preliminary data.</text>
</comment>
<dbReference type="Proteomes" id="UP000444960">
    <property type="component" value="Unassembled WGS sequence"/>
</dbReference>
<accession>A0A7I9VBJ7</accession>
<keyword evidence="2" id="KW-1185">Reference proteome</keyword>
<protein>
    <submittedName>
        <fullName evidence="1">Uncharacterized protein</fullName>
    </submittedName>
</protein>
<evidence type="ECO:0000313" key="1">
    <source>
        <dbReference type="EMBL" id="GEE02400.1"/>
    </source>
</evidence>